<dbReference type="eggNOG" id="ENOG502RQHX">
    <property type="taxonomic scope" value="Eukaryota"/>
</dbReference>
<evidence type="ECO:0000313" key="2">
    <source>
        <dbReference type="Proteomes" id="UP000002059"/>
    </source>
</evidence>
<dbReference type="RefSeq" id="XP_002795528.1">
    <property type="nucleotide sequence ID" value="XM_002795482.1"/>
</dbReference>
<dbReference type="EMBL" id="KN293996">
    <property type="protein sequence ID" value="EEH40179.1"/>
    <property type="molecule type" value="Genomic_DNA"/>
</dbReference>
<sequence>MGEVDTFSKSGWMEGQQSFFIEDREAVLSLSALSDRALESHGEGYLIRLVPGVQSQLQNVQNGQPLAPDKRDLNRIQNSPFSTKVLDPPLANNNQSRRWNAHTASPIRLGVGVSEAYLRGLH</sequence>
<dbReference type="AlphaFoldDB" id="C1GVF7"/>
<dbReference type="VEuPathDB" id="FungiDB:PAAG_02234"/>
<accession>C1GVF7</accession>
<gene>
    <name evidence="1" type="ORF">PAAG_02234</name>
</gene>
<dbReference type="OrthoDB" id="10458445at2759"/>
<keyword evidence="2" id="KW-1185">Reference proteome</keyword>
<protein>
    <submittedName>
        <fullName evidence="1">Uncharacterized protein</fullName>
    </submittedName>
</protein>
<reference evidence="1 2" key="1">
    <citation type="journal article" date="2011" name="PLoS Genet.">
        <title>Comparative genomic analysis of human fungal pathogens causing paracoccidioidomycosis.</title>
        <authorList>
            <person name="Desjardins C.A."/>
            <person name="Champion M.D."/>
            <person name="Holder J.W."/>
            <person name="Muszewska A."/>
            <person name="Goldberg J."/>
            <person name="Bailao A.M."/>
            <person name="Brigido M.M."/>
            <person name="Ferreira M.E."/>
            <person name="Garcia A.M."/>
            <person name="Grynberg M."/>
            <person name="Gujja S."/>
            <person name="Heiman D.I."/>
            <person name="Henn M.R."/>
            <person name="Kodira C.D."/>
            <person name="Leon-Narvaez H."/>
            <person name="Longo L.V."/>
            <person name="Ma L.J."/>
            <person name="Malavazi I."/>
            <person name="Matsuo A.L."/>
            <person name="Morais F.V."/>
            <person name="Pereira M."/>
            <person name="Rodriguez-Brito S."/>
            <person name="Sakthikumar S."/>
            <person name="Salem-Izacc S.M."/>
            <person name="Sykes S.M."/>
            <person name="Teixeira M.M."/>
            <person name="Vallejo M.C."/>
            <person name="Walter M.E."/>
            <person name="Yandava C."/>
            <person name="Young S."/>
            <person name="Zeng Q."/>
            <person name="Zucker J."/>
            <person name="Felipe M.S."/>
            <person name="Goldman G.H."/>
            <person name="Haas B.J."/>
            <person name="McEwen J.G."/>
            <person name="Nino-Vega G."/>
            <person name="Puccia R."/>
            <person name="San-Blas G."/>
            <person name="Soares C.M."/>
            <person name="Birren B.W."/>
            <person name="Cuomo C.A."/>
        </authorList>
    </citation>
    <scope>NUCLEOTIDE SEQUENCE [LARGE SCALE GENOMIC DNA]</scope>
    <source>
        <strain evidence="2">ATCC MYA-826 / Pb01</strain>
    </source>
</reference>
<evidence type="ECO:0000313" key="1">
    <source>
        <dbReference type="EMBL" id="EEH40179.1"/>
    </source>
</evidence>
<organism evidence="1 2">
    <name type="scientific">Paracoccidioides lutzii (strain ATCC MYA-826 / Pb01)</name>
    <name type="common">Paracoccidioides brasiliensis</name>
    <dbReference type="NCBI Taxonomy" id="502779"/>
    <lineage>
        <taxon>Eukaryota</taxon>
        <taxon>Fungi</taxon>
        <taxon>Dikarya</taxon>
        <taxon>Ascomycota</taxon>
        <taxon>Pezizomycotina</taxon>
        <taxon>Eurotiomycetes</taxon>
        <taxon>Eurotiomycetidae</taxon>
        <taxon>Onygenales</taxon>
        <taxon>Ajellomycetaceae</taxon>
        <taxon>Paracoccidioides</taxon>
    </lineage>
</organism>
<proteinExistence type="predicted"/>
<dbReference type="KEGG" id="pbl:PAAG_02234"/>
<dbReference type="HOGENOM" id="CLU_172712_0_0_1"/>
<dbReference type="Proteomes" id="UP000002059">
    <property type="component" value="Partially assembled WGS sequence"/>
</dbReference>
<dbReference type="OMA" id="QSHRGNA"/>
<dbReference type="GeneID" id="9098819"/>
<name>C1GVF7_PARBA</name>